<evidence type="ECO:0000313" key="1">
    <source>
        <dbReference type="EMBL" id="AYF26595.1"/>
    </source>
</evidence>
<reference evidence="1 2" key="1">
    <citation type="submission" date="2017-10" db="EMBL/GenBank/DDBJ databases">
        <title>Integration of genomic and chemical information greatly accelerates assignment of the full stereostructure of myelolactone, a potent inhibitor of myeloma from a marine-derived Micromonospora.</title>
        <authorList>
            <person name="Kim M.C."/>
            <person name="Machado H."/>
            <person name="Jensen P.R."/>
            <person name="Fenical W."/>
        </authorList>
    </citation>
    <scope>NUCLEOTIDE SEQUENCE [LARGE SCALE GENOMIC DNA]</scope>
    <source>
        <strain evidence="1 2">CNY-010</strain>
    </source>
</reference>
<name>A0A386WE61_9ACTN</name>
<dbReference type="AlphaFoldDB" id="A0A386WE61"/>
<dbReference type="EMBL" id="CP024087">
    <property type="protein sequence ID" value="AYF26595.1"/>
    <property type="molecule type" value="Genomic_DNA"/>
</dbReference>
<accession>A0A386WE61</accession>
<dbReference type="RefSeq" id="WP_120569040.1">
    <property type="nucleotide sequence ID" value="NZ_CP024087.1"/>
</dbReference>
<organism evidence="1 2">
    <name type="scientific">Micromonospora tulbaghiae</name>
    <dbReference type="NCBI Taxonomy" id="479978"/>
    <lineage>
        <taxon>Bacteria</taxon>
        <taxon>Bacillati</taxon>
        <taxon>Actinomycetota</taxon>
        <taxon>Actinomycetes</taxon>
        <taxon>Micromonosporales</taxon>
        <taxon>Micromonosporaceae</taxon>
        <taxon>Micromonospora</taxon>
    </lineage>
</organism>
<protein>
    <submittedName>
        <fullName evidence="1">Uncharacterized protein</fullName>
    </submittedName>
</protein>
<gene>
    <name evidence="1" type="ORF">CSH63_03725</name>
</gene>
<evidence type="ECO:0000313" key="2">
    <source>
        <dbReference type="Proteomes" id="UP000267804"/>
    </source>
</evidence>
<proteinExistence type="predicted"/>
<dbReference type="Proteomes" id="UP000267804">
    <property type="component" value="Chromosome"/>
</dbReference>
<dbReference type="KEGG" id="mtua:CSH63_03725"/>
<sequence>MHDDDFADLWDQDVSPGHMSLAEFDAAGRPNPVLMAGRFTANNGKITSCDNWSGHYQPQQYGGRMLQDIADLLAEEGADAIRDRARREGRERMELLYAHSYR</sequence>